<keyword evidence="2" id="KW-1185">Reference proteome</keyword>
<reference evidence="1" key="2">
    <citation type="journal article" date="2023" name="IMA Fungus">
        <title>Comparative genomic study of the Penicillium genus elucidates a diverse pangenome and 15 lateral gene transfer events.</title>
        <authorList>
            <person name="Petersen C."/>
            <person name="Sorensen T."/>
            <person name="Nielsen M.R."/>
            <person name="Sondergaard T.E."/>
            <person name="Sorensen J.L."/>
            <person name="Fitzpatrick D.A."/>
            <person name="Frisvad J.C."/>
            <person name="Nielsen K.L."/>
        </authorList>
    </citation>
    <scope>NUCLEOTIDE SEQUENCE</scope>
    <source>
        <strain evidence="1">IBT 17660</strain>
    </source>
</reference>
<protein>
    <submittedName>
        <fullName evidence="1">Uncharacterized protein</fullName>
    </submittedName>
</protein>
<evidence type="ECO:0000313" key="1">
    <source>
        <dbReference type="EMBL" id="KAJ5480460.1"/>
    </source>
</evidence>
<comment type="caution">
    <text evidence="1">The sequence shown here is derived from an EMBL/GenBank/DDBJ whole genome shotgun (WGS) entry which is preliminary data.</text>
</comment>
<gene>
    <name evidence="1" type="ORF">N7530_005969</name>
</gene>
<dbReference type="AlphaFoldDB" id="A0A9W9X1E8"/>
<dbReference type="EMBL" id="JAPWDO010000003">
    <property type="protein sequence ID" value="KAJ5480460.1"/>
    <property type="molecule type" value="Genomic_DNA"/>
</dbReference>
<sequence>MEHLFLSFIRVMQNLDDAARLLATFEEFESSASAISAEDRVRFLDFPDFLTQVANISATTTLTAIGDEIALRKKISVSIFDNLTLVSDEHYSKPLERLKRFRSSFYTVFEADTFKTAEAEVYRREDKRSRG</sequence>
<dbReference type="Proteomes" id="UP001147760">
    <property type="component" value="Unassembled WGS sequence"/>
</dbReference>
<proteinExistence type="predicted"/>
<name>A0A9W9X1E8_9EURO</name>
<organism evidence="1 2">
    <name type="scientific">Penicillium desertorum</name>
    <dbReference type="NCBI Taxonomy" id="1303715"/>
    <lineage>
        <taxon>Eukaryota</taxon>
        <taxon>Fungi</taxon>
        <taxon>Dikarya</taxon>
        <taxon>Ascomycota</taxon>
        <taxon>Pezizomycotina</taxon>
        <taxon>Eurotiomycetes</taxon>
        <taxon>Eurotiomycetidae</taxon>
        <taxon>Eurotiales</taxon>
        <taxon>Aspergillaceae</taxon>
        <taxon>Penicillium</taxon>
    </lineage>
</organism>
<accession>A0A9W9X1E8</accession>
<dbReference type="OrthoDB" id="4777915at2759"/>
<reference evidence="1" key="1">
    <citation type="submission" date="2022-12" db="EMBL/GenBank/DDBJ databases">
        <authorList>
            <person name="Petersen C."/>
        </authorList>
    </citation>
    <scope>NUCLEOTIDE SEQUENCE</scope>
    <source>
        <strain evidence="1">IBT 17660</strain>
    </source>
</reference>
<evidence type="ECO:0000313" key="2">
    <source>
        <dbReference type="Proteomes" id="UP001147760"/>
    </source>
</evidence>